<dbReference type="EMBL" id="JBHSFO010000006">
    <property type="protein sequence ID" value="MFC4604748.1"/>
    <property type="molecule type" value="Genomic_DNA"/>
</dbReference>
<dbReference type="RefSeq" id="WP_378417814.1">
    <property type="nucleotide sequence ID" value="NZ_JBHSFO010000006.1"/>
</dbReference>
<gene>
    <name evidence="2" type="ORF">ACFO6S_13715</name>
</gene>
<evidence type="ECO:0000313" key="3">
    <source>
        <dbReference type="Proteomes" id="UP001595914"/>
    </source>
</evidence>
<sequence>MSRHAIRRVASVVAAGAMVAGALAGGAGTAVAVSSLASLGSSAEIPDLPSIATVTSGNLKITKEIVGDNKISNVGRITYRTTVAATGGPDLLLNKIVDLFPTVVGYVEGSATVTSWRDGAMKSEKVVPTQGGGRLSVDNSAGWVVSATGNKTVTLDVTYEVRLSGLDPLTDIFDSGVSIEVNGLAVQEWPAMGVKMQLLQSGGSEAALTNPLSIFGS</sequence>
<keyword evidence="3" id="KW-1185">Reference proteome</keyword>
<keyword evidence="1" id="KW-0732">Signal</keyword>
<dbReference type="Proteomes" id="UP001595914">
    <property type="component" value="Unassembled WGS sequence"/>
</dbReference>
<organism evidence="2 3">
    <name type="scientific">Rhodococcus kronopolitis</name>
    <dbReference type="NCBI Taxonomy" id="1460226"/>
    <lineage>
        <taxon>Bacteria</taxon>
        <taxon>Bacillati</taxon>
        <taxon>Actinomycetota</taxon>
        <taxon>Actinomycetes</taxon>
        <taxon>Mycobacteriales</taxon>
        <taxon>Nocardiaceae</taxon>
        <taxon>Rhodococcus</taxon>
    </lineage>
</organism>
<accession>A0ABV9FUP0</accession>
<feature type="signal peptide" evidence="1">
    <location>
        <begin position="1"/>
        <end position="24"/>
    </location>
</feature>
<protein>
    <submittedName>
        <fullName evidence="2">Uncharacterized protein</fullName>
    </submittedName>
</protein>
<proteinExistence type="predicted"/>
<evidence type="ECO:0000256" key="1">
    <source>
        <dbReference type="SAM" id="SignalP"/>
    </source>
</evidence>
<comment type="caution">
    <text evidence="2">The sequence shown here is derived from an EMBL/GenBank/DDBJ whole genome shotgun (WGS) entry which is preliminary data.</text>
</comment>
<feature type="chain" id="PRO_5046634856" evidence="1">
    <location>
        <begin position="25"/>
        <end position="217"/>
    </location>
</feature>
<evidence type="ECO:0000313" key="2">
    <source>
        <dbReference type="EMBL" id="MFC4604748.1"/>
    </source>
</evidence>
<reference evidence="3" key="1">
    <citation type="journal article" date="2019" name="Int. J. Syst. Evol. Microbiol.">
        <title>The Global Catalogue of Microorganisms (GCM) 10K type strain sequencing project: providing services to taxonomists for standard genome sequencing and annotation.</title>
        <authorList>
            <consortium name="The Broad Institute Genomics Platform"/>
            <consortium name="The Broad Institute Genome Sequencing Center for Infectious Disease"/>
            <person name="Wu L."/>
            <person name="Ma J."/>
        </authorList>
    </citation>
    <scope>NUCLEOTIDE SEQUENCE [LARGE SCALE GENOMIC DNA]</scope>
    <source>
        <strain evidence="3">CCUG 54520</strain>
    </source>
</reference>
<name>A0ABV9FUP0_9NOCA</name>